<evidence type="ECO:0008006" key="5">
    <source>
        <dbReference type="Google" id="ProtNLM"/>
    </source>
</evidence>
<evidence type="ECO:0000256" key="1">
    <source>
        <dbReference type="SAM" id="Coils"/>
    </source>
</evidence>
<dbReference type="eggNOG" id="ENOG502SHU5">
    <property type="taxonomic scope" value="Eukaryota"/>
</dbReference>
<feature type="region of interest" description="Disordered" evidence="2">
    <location>
        <begin position="966"/>
        <end position="1071"/>
    </location>
</feature>
<feature type="compositionally biased region" description="Low complexity" evidence="2">
    <location>
        <begin position="996"/>
        <end position="1009"/>
    </location>
</feature>
<feature type="region of interest" description="Disordered" evidence="2">
    <location>
        <begin position="916"/>
        <end position="936"/>
    </location>
</feature>
<feature type="compositionally biased region" description="Basic and acidic residues" evidence="2">
    <location>
        <begin position="1061"/>
        <end position="1071"/>
    </location>
</feature>
<keyword evidence="1" id="KW-0175">Coiled coil</keyword>
<reference evidence="3 4" key="1">
    <citation type="journal article" date="2011" name="Science">
        <title>The Selaginella genome identifies genetic changes associated with the evolution of vascular plants.</title>
        <authorList>
            <person name="Banks J.A."/>
            <person name="Nishiyama T."/>
            <person name="Hasebe M."/>
            <person name="Bowman J.L."/>
            <person name="Gribskov M."/>
            <person name="dePamphilis C."/>
            <person name="Albert V.A."/>
            <person name="Aono N."/>
            <person name="Aoyama T."/>
            <person name="Ambrose B.A."/>
            <person name="Ashton N.W."/>
            <person name="Axtell M.J."/>
            <person name="Barker E."/>
            <person name="Barker M.S."/>
            <person name="Bennetzen J.L."/>
            <person name="Bonawitz N.D."/>
            <person name="Chapple C."/>
            <person name="Cheng C."/>
            <person name="Correa L.G."/>
            <person name="Dacre M."/>
            <person name="DeBarry J."/>
            <person name="Dreyer I."/>
            <person name="Elias M."/>
            <person name="Engstrom E.M."/>
            <person name="Estelle M."/>
            <person name="Feng L."/>
            <person name="Finet C."/>
            <person name="Floyd S.K."/>
            <person name="Frommer W.B."/>
            <person name="Fujita T."/>
            <person name="Gramzow L."/>
            <person name="Gutensohn M."/>
            <person name="Harholt J."/>
            <person name="Hattori M."/>
            <person name="Heyl A."/>
            <person name="Hirai T."/>
            <person name="Hiwatashi Y."/>
            <person name="Ishikawa M."/>
            <person name="Iwata M."/>
            <person name="Karol K.G."/>
            <person name="Koehler B."/>
            <person name="Kolukisaoglu U."/>
            <person name="Kubo M."/>
            <person name="Kurata T."/>
            <person name="Lalonde S."/>
            <person name="Li K."/>
            <person name="Li Y."/>
            <person name="Litt A."/>
            <person name="Lyons E."/>
            <person name="Manning G."/>
            <person name="Maruyama T."/>
            <person name="Michael T.P."/>
            <person name="Mikami K."/>
            <person name="Miyazaki S."/>
            <person name="Morinaga S."/>
            <person name="Murata T."/>
            <person name="Mueller-Roeber B."/>
            <person name="Nelson D.R."/>
            <person name="Obara M."/>
            <person name="Oguri Y."/>
            <person name="Olmstead R.G."/>
            <person name="Onodera N."/>
            <person name="Petersen B.L."/>
            <person name="Pils B."/>
            <person name="Prigge M."/>
            <person name="Rensing S.A."/>
            <person name="Riano-Pachon D.M."/>
            <person name="Roberts A.W."/>
            <person name="Sato Y."/>
            <person name="Scheller H.V."/>
            <person name="Schulz B."/>
            <person name="Schulz C."/>
            <person name="Shakirov E.V."/>
            <person name="Shibagaki N."/>
            <person name="Shinohara N."/>
            <person name="Shippen D.E."/>
            <person name="Soerensen I."/>
            <person name="Sotooka R."/>
            <person name="Sugimoto N."/>
            <person name="Sugita M."/>
            <person name="Sumikawa N."/>
            <person name="Tanurdzic M."/>
            <person name="Theissen G."/>
            <person name="Ulvskov P."/>
            <person name="Wakazuki S."/>
            <person name="Weng J.K."/>
            <person name="Willats W.W."/>
            <person name="Wipf D."/>
            <person name="Wolf P.G."/>
            <person name="Yang L."/>
            <person name="Zimmer A.D."/>
            <person name="Zhu Q."/>
            <person name="Mitros T."/>
            <person name="Hellsten U."/>
            <person name="Loque D."/>
            <person name="Otillar R."/>
            <person name="Salamov A."/>
            <person name="Schmutz J."/>
            <person name="Shapiro H."/>
            <person name="Lindquist E."/>
            <person name="Lucas S."/>
            <person name="Rokhsar D."/>
            <person name="Grigoriev I.V."/>
        </authorList>
    </citation>
    <scope>NUCLEOTIDE SEQUENCE [LARGE SCALE GENOMIC DNA]</scope>
</reference>
<sequence>MLGGGGGGGSGAGSGVEGLLAPEPSLKASSHFKVGPRLRAEGVMAPPASDAATLRRQVSALQMDLEAHIDGEARLQTINQQLRERLELYMKQNHENVERAESELNTLHEDMEQTLELQRRLAQRASLLEKEKKELEEALQKRSQEFQSERSSLQTRIDTLVEDIASRQDLHNRSKALQAELEEASVAKQKLEEQLRNYSNDSESVKRQAEEYKNELDRFIAKEHRDTLVENKGKKVQLRRWFRWFQQCIKEKSALMANEDAATVFAKCSCSKRGMRALRLATTRAAKIRNSEKCRGQACLQDCWRAWRLSTLAKRKYFGTLEHKNRTCKCRMMFKWKKAVQMGKLSDVEEKSLTNAACRHWSDTIRRRVLTYWLQWVLYWARPKHLRLKGLQCRLHRLTCKQVICGWQSLVRARRCKRLRLSQGDTQRRRWLQIRALKRWKSATISNKIGRKLNSRGLAFYKLHQYQTIIHTWKGFIHLKRNEKLLKTMAFRHYLHVLKSKGVSTWRKNVKFQRAEERAIHQMNHALCKASLSLWQDYHAAHAIKKRKELKALINCSRRDRKVARSLFLFWWEEIVARKLALRLAYRLAAQRMRAKIRSCLKTWLHAAFGHVLVSNLKLQNDLLDSKAQFEDQKEQTNVIDVENLQLIDRLHSLSSEIAMLKLTINEKEKQEEDLHRVLEDGALIESSMQGELDLQRAHVQELQLELFKLQRKLQKKNIEDTEGEVHHTMATQKLQRALKDLQRQLSDKTLQLNAYEKALKETAEKLEGASDESHEKLSSAFEIAASLRKLLEDRETQYATLEGTCRRKELELGEVQKKLDVVHSKFCETVEARDSRIHELENLLAQKQAESQEAQTDLQEMKVALSNRECLVRKLEYEIKLKSDRESHIARTFISGLSSLSSPRTHHVDMSFRSSFQHQEPTKLSKSIVQQQQQQQRGGLEETIYTEHAIQAAAVTPFAFITKMDSQDETPSSRTSKQADRAQQNTSDASRGGDEALSSASSSSSEDGLGSHDNGDDDRPESFSTRADWDTSFALVSTAPRPATAAGQETPQYVTTESSDLERQEQAPRVIVDEDPRAVNGLHAEIQRLQARIMNRLRDTSPGQSEPEQSARSPLKCTSHSSDA</sequence>
<dbReference type="STRING" id="88036.D8R9M6"/>
<keyword evidence="4" id="KW-1185">Reference proteome</keyword>
<evidence type="ECO:0000313" key="4">
    <source>
        <dbReference type="Proteomes" id="UP000001514"/>
    </source>
</evidence>
<accession>D8R9M6</accession>
<dbReference type="KEGG" id="smo:SELMODRAFT_408689"/>
<feature type="compositionally biased region" description="Polar residues" evidence="2">
    <location>
        <begin position="970"/>
        <end position="990"/>
    </location>
</feature>
<dbReference type="GO" id="GO:0005737">
    <property type="term" value="C:cytoplasm"/>
    <property type="evidence" value="ECO:0000318"/>
    <property type="project" value="GO_Central"/>
</dbReference>
<name>D8R9M6_SELML</name>
<evidence type="ECO:0000256" key="2">
    <source>
        <dbReference type="SAM" id="MobiDB-lite"/>
    </source>
</evidence>
<dbReference type="AlphaFoldDB" id="D8R9M6"/>
<feature type="coiled-coil region" evidence="1">
    <location>
        <begin position="72"/>
        <end position="222"/>
    </location>
</feature>
<feature type="compositionally biased region" description="Polar residues" evidence="2">
    <location>
        <begin position="916"/>
        <end position="930"/>
    </location>
</feature>
<dbReference type="InParanoid" id="D8R9M6"/>
<feature type="coiled-coil region" evidence="1">
    <location>
        <begin position="831"/>
        <end position="865"/>
    </location>
</feature>
<dbReference type="Gramene" id="EFJ30922">
    <property type="protein sequence ID" value="EFJ30922"/>
    <property type="gene ID" value="SELMODRAFT_408689"/>
</dbReference>
<gene>
    <name evidence="3" type="ORF">SELMODRAFT_408689</name>
</gene>
<protein>
    <recommendedName>
        <fullName evidence="5">Sfi1 spindle body domain-containing protein</fullName>
    </recommendedName>
</protein>
<feature type="region of interest" description="Disordered" evidence="2">
    <location>
        <begin position="1"/>
        <end position="31"/>
    </location>
</feature>
<feature type="compositionally biased region" description="Gly residues" evidence="2">
    <location>
        <begin position="1"/>
        <end position="16"/>
    </location>
</feature>
<dbReference type="GO" id="GO:0051015">
    <property type="term" value="F:actin filament binding"/>
    <property type="evidence" value="ECO:0000318"/>
    <property type="project" value="GO_Central"/>
</dbReference>
<dbReference type="GO" id="GO:0032982">
    <property type="term" value="C:myosin filament"/>
    <property type="evidence" value="ECO:0000318"/>
    <property type="project" value="GO_Central"/>
</dbReference>
<organism evidence="4">
    <name type="scientific">Selaginella moellendorffii</name>
    <name type="common">Spikemoss</name>
    <dbReference type="NCBI Taxonomy" id="88036"/>
    <lineage>
        <taxon>Eukaryota</taxon>
        <taxon>Viridiplantae</taxon>
        <taxon>Streptophyta</taxon>
        <taxon>Embryophyta</taxon>
        <taxon>Tracheophyta</taxon>
        <taxon>Lycopodiopsida</taxon>
        <taxon>Selaginellales</taxon>
        <taxon>Selaginellaceae</taxon>
        <taxon>Selaginella</taxon>
    </lineage>
</organism>
<feature type="compositionally biased region" description="Polar residues" evidence="2">
    <location>
        <begin position="1102"/>
        <end position="1125"/>
    </location>
</feature>
<feature type="compositionally biased region" description="Polar residues" evidence="2">
    <location>
        <begin position="1048"/>
        <end position="1059"/>
    </location>
</feature>
<feature type="region of interest" description="Disordered" evidence="2">
    <location>
        <begin position="1096"/>
        <end position="1125"/>
    </location>
</feature>
<dbReference type="EMBL" id="GL377574">
    <property type="protein sequence ID" value="EFJ30922.1"/>
    <property type="molecule type" value="Genomic_DNA"/>
</dbReference>
<dbReference type="OMA" id="DIATEYW"/>
<proteinExistence type="predicted"/>
<dbReference type="GO" id="GO:0016460">
    <property type="term" value="C:myosin II complex"/>
    <property type="evidence" value="ECO:0000318"/>
    <property type="project" value="GO_Central"/>
</dbReference>
<dbReference type="HOGENOM" id="CLU_279826_0_0_1"/>
<dbReference type="Proteomes" id="UP000001514">
    <property type="component" value="Unassembled WGS sequence"/>
</dbReference>
<evidence type="ECO:0000313" key="3">
    <source>
        <dbReference type="EMBL" id="EFJ30922.1"/>
    </source>
</evidence>
<dbReference type="GO" id="GO:0000146">
    <property type="term" value="F:microfilament motor activity"/>
    <property type="evidence" value="ECO:0000318"/>
    <property type="project" value="GO_Central"/>
</dbReference>
<feature type="coiled-coil region" evidence="1">
    <location>
        <begin position="651"/>
        <end position="773"/>
    </location>
</feature>